<dbReference type="EMBL" id="FWXF01000007">
    <property type="protein sequence ID" value="SMC23191.1"/>
    <property type="molecule type" value="Genomic_DNA"/>
</dbReference>
<evidence type="ECO:0000313" key="2">
    <source>
        <dbReference type="Proteomes" id="UP000192783"/>
    </source>
</evidence>
<dbReference type="AlphaFoldDB" id="A0A1W1XI59"/>
<name>A0A1W1XI59_9BACT</name>
<accession>A0A1W1XI59</accession>
<keyword evidence="2" id="KW-1185">Reference proteome</keyword>
<evidence type="ECO:0000313" key="1">
    <source>
        <dbReference type="EMBL" id="SMC23191.1"/>
    </source>
</evidence>
<reference evidence="1 2" key="1">
    <citation type="submission" date="2017-04" db="EMBL/GenBank/DDBJ databases">
        <authorList>
            <person name="Afonso C.L."/>
            <person name="Miller P.J."/>
            <person name="Scott M.A."/>
            <person name="Spackman E."/>
            <person name="Goraichik I."/>
            <person name="Dimitrov K.M."/>
            <person name="Suarez D.L."/>
            <person name="Swayne D.E."/>
        </authorList>
    </citation>
    <scope>NUCLEOTIDE SEQUENCE [LARGE SCALE GENOMIC DNA]</scope>
    <source>
        <strain evidence="1 2">DSM 13146</strain>
    </source>
</reference>
<protein>
    <submittedName>
        <fullName evidence="1">Uncharacterized protein</fullName>
    </submittedName>
</protein>
<proteinExistence type="predicted"/>
<dbReference type="Proteomes" id="UP000192783">
    <property type="component" value="Unassembled WGS sequence"/>
</dbReference>
<gene>
    <name evidence="1" type="ORF">SAMN02746041_01683</name>
</gene>
<organism evidence="1 2">
    <name type="scientific">Desulfacinum hydrothermale DSM 13146</name>
    <dbReference type="NCBI Taxonomy" id="1121390"/>
    <lineage>
        <taxon>Bacteria</taxon>
        <taxon>Pseudomonadati</taxon>
        <taxon>Thermodesulfobacteriota</taxon>
        <taxon>Syntrophobacteria</taxon>
        <taxon>Syntrophobacterales</taxon>
        <taxon>Syntrophobacteraceae</taxon>
        <taxon>Desulfacinum</taxon>
    </lineage>
</organism>
<sequence length="87" mass="9517">MGSTPLPPPCPICRRSLGIQAVTVVVVQTAKPFQVGEGLFHGVQEVFFLFTPESVVLSLELVVSCHVKWETFAGKMRKLGEPYTGSR</sequence>